<name>A0A8S1CB05_9INSE</name>
<dbReference type="GO" id="GO:0000462">
    <property type="term" value="P:maturation of SSU-rRNA from tricistronic rRNA transcript (SSU-rRNA, 5.8S rRNA, LSU-rRNA)"/>
    <property type="evidence" value="ECO:0007669"/>
    <property type="project" value="TreeGrafter"/>
</dbReference>
<dbReference type="GO" id="GO:0030688">
    <property type="term" value="C:preribosome, small subunit precursor"/>
    <property type="evidence" value="ECO:0007669"/>
    <property type="project" value="TreeGrafter"/>
</dbReference>
<evidence type="ECO:0000256" key="2">
    <source>
        <dbReference type="ARBA" id="ARBA00022517"/>
    </source>
</evidence>
<dbReference type="OrthoDB" id="119302at2759"/>
<dbReference type="SMART" id="SM00785">
    <property type="entry name" value="AARP2CN"/>
    <property type="match status" value="1"/>
</dbReference>
<evidence type="ECO:0000256" key="4">
    <source>
        <dbReference type="ARBA" id="ARBA00037087"/>
    </source>
</evidence>
<dbReference type="PANTHER" id="PTHR12858">
    <property type="entry name" value="RIBOSOME BIOGENESIS PROTEIN"/>
    <property type="match status" value="1"/>
</dbReference>
<dbReference type="InterPro" id="IPR012948">
    <property type="entry name" value="AARP2CN"/>
</dbReference>
<feature type="compositionally biased region" description="Basic and acidic residues" evidence="7">
    <location>
        <begin position="48"/>
        <end position="59"/>
    </location>
</feature>
<comment type="function">
    <text evidence="4">Required during maturation of the 40S ribosomal subunit in the nucleolus.</text>
</comment>
<dbReference type="GO" id="GO:0005730">
    <property type="term" value="C:nucleolus"/>
    <property type="evidence" value="ECO:0007669"/>
    <property type="project" value="UniProtKB-SubCell"/>
</dbReference>
<reference evidence="9 10" key="1">
    <citation type="submission" date="2020-04" db="EMBL/GenBank/DDBJ databases">
        <authorList>
            <person name="Alioto T."/>
            <person name="Alioto T."/>
            <person name="Gomez Garrido J."/>
        </authorList>
    </citation>
    <scope>NUCLEOTIDE SEQUENCE [LARGE SCALE GENOMIC DNA]</scope>
</reference>
<keyword evidence="3" id="KW-0539">Nucleus</keyword>
<dbReference type="PANTHER" id="PTHR12858:SF1">
    <property type="entry name" value="PRE-RRNA-PROCESSING PROTEIN TSR1 HOMOLOG"/>
    <property type="match status" value="1"/>
</dbReference>
<feature type="compositionally biased region" description="Basic residues" evidence="7">
    <location>
        <begin position="17"/>
        <end position="28"/>
    </location>
</feature>
<feature type="region of interest" description="Disordered" evidence="7">
    <location>
        <begin position="1"/>
        <end position="60"/>
    </location>
</feature>
<organism evidence="9 10">
    <name type="scientific">Cloeon dipterum</name>
    <dbReference type="NCBI Taxonomy" id="197152"/>
    <lineage>
        <taxon>Eukaryota</taxon>
        <taxon>Metazoa</taxon>
        <taxon>Ecdysozoa</taxon>
        <taxon>Arthropoda</taxon>
        <taxon>Hexapoda</taxon>
        <taxon>Insecta</taxon>
        <taxon>Pterygota</taxon>
        <taxon>Palaeoptera</taxon>
        <taxon>Ephemeroptera</taxon>
        <taxon>Pisciforma</taxon>
        <taxon>Baetidae</taxon>
        <taxon>Cloeon</taxon>
    </lineage>
</organism>
<sequence length="786" mass="89727">MEPPQERHRPGALKQQNKAHKHGRHRSKGSLDKINKGKVGPKSVVKTNKRDLRRDERRNKAVQIRHKKREDTFALKRQVGTAKTPPILVAIIALSKDVDPFLARDKLQTSEADVTTTRSGEGYIHLSVPRLKQRFSIFAPPAGDLNSALDILKVADSVLFVLSAFGECIDEEGEILLQAAFSQGLPTPVITATDLAELPIKKRNEVKQNMQKVFSRWLPEEKVSQLDTEMDAQVILRRLGVQKRKLIAQRQNRSHMVADEVKFEPEQNGFGTLKVTGYIRGQPLDVNGLVHITGWGDFQLDRIEAPDDAHPLLLNSSRKDSAEADMKNSSPRLLDQANPQDQESLVAENVPDPMDAEQTWPTAEELEDAESRTNKKKIVKKVPKGTSEYQAAWIPDSDGESVDDEEDDEDDEEDPMYDAVSEEESECDENEEDDMESVTMSEIPESSKYDKDMDVEEEKFALEKIKEAKMDQMFPDEMDTPQDAPARVRFQKYRGLKSFRTSPWDVKEELPLDYARIFQFENFANTRKKILTFQDRPGSLPGWYVTVHIKNVPEKLMLKKEPGQPVVLFGMLPHERKMSVLNVVLKRCTFGDQEPIKSKEALIFQLGYRRFVVNPIFSQHTNGNKHKYERYFQPEGMIVATFFAPIMFPPASCLVFKPNSDGTENLVATGSLLSVDPDRVVLKRVVLSGHPFKVNKKSATVRFMFFNREDINWFKPVELKTKYGRRGHIKEPLGTHGHMKCVFDRQLKSQDTVLLHLYKRVFPKWTYDPTVPENTSAEVEMSELES</sequence>
<dbReference type="Pfam" id="PF04950">
    <property type="entry name" value="RIBIOP_C"/>
    <property type="match status" value="1"/>
</dbReference>
<dbReference type="SMART" id="SM01362">
    <property type="entry name" value="DUF663"/>
    <property type="match status" value="1"/>
</dbReference>
<evidence type="ECO:0000256" key="1">
    <source>
        <dbReference type="ARBA" id="ARBA00004604"/>
    </source>
</evidence>
<evidence type="ECO:0000259" key="8">
    <source>
        <dbReference type="PROSITE" id="PS51714"/>
    </source>
</evidence>
<evidence type="ECO:0000313" key="9">
    <source>
        <dbReference type="EMBL" id="CAB3365603.1"/>
    </source>
</evidence>
<evidence type="ECO:0000256" key="6">
    <source>
        <dbReference type="ARBA" id="ARBA00040070"/>
    </source>
</evidence>
<dbReference type="Pfam" id="PF22298">
    <property type="entry name" value="Tsr1_G-like"/>
    <property type="match status" value="1"/>
</dbReference>
<keyword evidence="2" id="KW-0690">Ribosome biogenesis</keyword>
<dbReference type="GO" id="GO:0005525">
    <property type="term" value="F:GTP binding"/>
    <property type="evidence" value="ECO:0007669"/>
    <property type="project" value="TreeGrafter"/>
</dbReference>
<evidence type="ECO:0000256" key="3">
    <source>
        <dbReference type="ARBA" id="ARBA00023242"/>
    </source>
</evidence>
<feature type="region of interest" description="Disordered" evidence="7">
    <location>
        <begin position="316"/>
        <end position="343"/>
    </location>
</feature>
<feature type="region of interest" description="Disordered" evidence="7">
    <location>
        <begin position="388"/>
        <end position="440"/>
    </location>
</feature>
<feature type="compositionally biased region" description="Basic and acidic residues" evidence="7">
    <location>
        <begin position="317"/>
        <end position="326"/>
    </location>
</feature>
<dbReference type="PROSITE" id="PS51714">
    <property type="entry name" value="G_BMS1"/>
    <property type="match status" value="1"/>
</dbReference>
<dbReference type="Pfam" id="PF08142">
    <property type="entry name" value="AARP2CN"/>
    <property type="match status" value="1"/>
</dbReference>
<evidence type="ECO:0000256" key="7">
    <source>
        <dbReference type="SAM" id="MobiDB-lite"/>
    </source>
</evidence>
<evidence type="ECO:0000256" key="5">
    <source>
        <dbReference type="ARBA" id="ARBA00038288"/>
    </source>
</evidence>
<keyword evidence="10" id="KW-1185">Reference proteome</keyword>
<feature type="compositionally biased region" description="Polar residues" evidence="7">
    <location>
        <begin position="327"/>
        <end position="343"/>
    </location>
</feature>
<gene>
    <name evidence="9" type="ORF">CLODIP_2_CD05564</name>
</gene>
<evidence type="ECO:0000313" key="10">
    <source>
        <dbReference type="Proteomes" id="UP000494165"/>
    </source>
</evidence>
<feature type="domain" description="Bms1-type G" evidence="8">
    <location>
        <begin position="85"/>
        <end position="245"/>
    </location>
</feature>
<proteinExistence type="inferred from homology"/>
<dbReference type="GO" id="GO:0000479">
    <property type="term" value="P:endonucleolytic cleavage of tricistronic rRNA transcript (SSU-rRNA, 5.8S rRNA, LSU-rRNA)"/>
    <property type="evidence" value="ECO:0007669"/>
    <property type="project" value="TreeGrafter"/>
</dbReference>
<dbReference type="InterPro" id="IPR007034">
    <property type="entry name" value="BMS1_TSR1_C"/>
</dbReference>
<dbReference type="AlphaFoldDB" id="A0A8S1CB05"/>
<dbReference type="InterPro" id="IPR039761">
    <property type="entry name" value="Bms1/Tsr1"/>
</dbReference>
<dbReference type="GO" id="GO:0034511">
    <property type="term" value="F:U3 snoRNA binding"/>
    <property type="evidence" value="ECO:0007669"/>
    <property type="project" value="TreeGrafter"/>
</dbReference>
<dbReference type="EMBL" id="CADEPI010000021">
    <property type="protein sequence ID" value="CAB3365603.1"/>
    <property type="molecule type" value="Genomic_DNA"/>
</dbReference>
<comment type="caution">
    <text evidence="9">The sequence shown here is derived from an EMBL/GenBank/DDBJ whole genome shotgun (WGS) entry which is preliminary data.</text>
</comment>
<dbReference type="GO" id="GO:0003924">
    <property type="term" value="F:GTPase activity"/>
    <property type="evidence" value="ECO:0007669"/>
    <property type="project" value="TreeGrafter"/>
</dbReference>
<accession>A0A8S1CB05</accession>
<comment type="similarity">
    <text evidence="5">Belongs to the TRAFAC class translation factor GTPase superfamily. Bms1-like GTPase family. TSR1 subfamily.</text>
</comment>
<comment type="subcellular location">
    <subcellularLocation>
        <location evidence="1">Nucleus</location>
        <location evidence="1">Nucleolus</location>
    </subcellularLocation>
</comment>
<protein>
    <recommendedName>
        <fullName evidence="6">Pre-rRNA-processing protein TSR1 homolog</fullName>
    </recommendedName>
</protein>
<dbReference type="InterPro" id="IPR030387">
    <property type="entry name" value="G_Bms1/Tsr1_dom"/>
</dbReference>
<feature type="compositionally biased region" description="Acidic residues" evidence="7">
    <location>
        <begin position="397"/>
        <end position="436"/>
    </location>
</feature>
<dbReference type="Proteomes" id="UP000494165">
    <property type="component" value="Unassembled WGS sequence"/>
</dbReference>